<feature type="compositionally biased region" description="Low complexity" evidence="1">
    <location>
        <begin position="8"/>
        <end position="18"/>
    </location>
</feature>
<dbReference type="AlphaFoldDB" id="A0A6J4PC73"/>
<feature type="non-terminal residue" evidence="2">
    <location>
        <position position="1"/>
    </location>
</feature>
<accession>A0A6J4PC73</accession>
<reference evidence="2" key="1">
    <citation type="submission" date="2020-02" db="EMBL/GenBank/DDBJ databases">
        <authorList>
            <person name="Meier V. D."/>
        </authorList>
    </citation>
    <scope>NUCLEOTIDE SEQUENCE</scope>
    <source>
        <strain evidence="2">AVDCRST_MAG75</strain>
    </source>
</reference>
<organism evidence="2">
    <name type="scientific">uncultured Propionibacteriaceae bacterium</name>
    <dbReference type="NCBI Taxonomy" id="257457"/>
    <lineage>
        <taxon>Bacteria</taxon>
        <taxon>Bacillati</taxon>
        <taxon>Actinomycetota</taxon>
        <taxon>Actinomycetes</taxon>
        <taxon>Propionibacteriales</taxon>
        <taxon>Propionibacteriaceae</taxon>
        <taxon>environmental samples</taxon>
    </lineage>
</organism>
<evidence type="ECO:0000313" key="2">
    <source>
        <dbReference type="EMBL" id="CAA9406130.1"/>
    </source>
</evidence>
<name>A0A6J4PC73_9ACTN</name>
<gene>
    <name evidence="2" type="ORF">AVDCRST_MAG75-2447</name>
</gene>
<feature type="non-terminal residue" evidence="2">
    <location>
        <position position="55"/>
    </location>
</feature>
<feature type="region of interest" description="Disordered" evidence="1">
    <location>
        <begin position="1"/>
        <end position="55"/>
    </location>
</feature>
<dbReference type="EMBL" id="CADCUO010000172">
    <property type="protein sequence ID" value="CAA9406130.1"/>
    <property type="molecule type" value="Genomic_DNA"/>
</dbReference>
<sequence length="55" mass="6246">CRSRCGESSRSSSWRPSCPLRVLQQSGTTPRTSPPLREPPKRRSLQRNRGLWPGV</sequence>
<evidence type="ECO:0000256" key="1">
    <source>
        <dbReference type="SAM" id="MobiDB-lite"/>
    </source>
</evidence>
<proteinExistence type="predicted"/>
<protein>
    <submittedName>
        <fullName evidence="2">Uncharacterized protein</fullName>
    </submittedName>
</protein>